<feature type="transmembrane region" description="Helical" evidence="7">
    <location>
        <begin position="301"/>
        <end position="326"/>
    </location>
</feature>
<dbReference type="AlphaFoldDB" id="A0A8G0ZQ00"/>
<keyword evidence="6 7" id="KW-0472">Membrane</keyword>
<dbReference type="RefSeq" id="WP_220661566.1">
    <property type="nucleotide sequence ID" value="NZ_CP069370.1"/>
</dbReference>
<feature type="transmembrane region" description="Helical" evidence="7">
    <location>
        <begin position="238"/>
        <end position="260"/>
    </location>
</feature>
<name>A0A8G0ZQ00_9RHOB</name>
<feature type="transmembrane region" description="Helical" evidence="7">
    <location>
        <begin position="421"/>
        <end position="446"/>
    </location>
</feature>
<dbReference type="KEGG" id="nsm:JO391_16655"/>
<dbReference type="EMBL" id="CP069370">
    <property type="protein sequence ID" value="QYZ69346.1"/>
    <property type="molecule type" value="Genomic_DNA"/>
</dbReference>
<comment type="similarity">
    <text evidence="7">Belongs to the TRAP transporter large permease family.</text>
</comment>
<keyword evidence="5 7" id="KW-1133">Transmembrane helix</keyword>
<evidence type="ECO:0000313" key="9">
    <source>
        <dbReference type="EMBL" id="QYZ69346.1"/>
    </source>
</evidence>
<keyword evidence="4 7" id="KW-0812">Transmembrane</keyword>
<dbReference type="Pfam" id="PF06808">
    <property type="entry name" value="DctM"/>
    <property type="match status" value="1"/>
</dbReference>
<evidence type="ECO:0000256" key="5">
    <source>
        <dbReference type="ARBA" id="ARBA00022989"/>
    </source>
</evidence>
<reference evidence="9" key="1">
    <citation type="submission" date="2021-02" db="EMBL/GenBank/DDBJ databases">
        <title>Rhodobacter shimadae sp. nov., an aerobic anoxygenic phototrophic bacterium isolated from a hot spring.</title>
        <authorList>
            <person name="Muramatsu S."/>
            <person name="Haruta S."/>
            <person name="Hirose S."/>
            <person name="Hanada S."/>
        </authorList>
    </citation>
    <scope>NUCLEOTIDE SEQUENCE</scope>
    <source>
        <strain evidence="9">N10</strain>
    </source>
</reference>
<keyword evidence="2" id="KW-1003">Cell membrane</keyword>
<keyword evidence="7" id="KW-0813">Transport</keyword>
<evidence type="ECO:0000256" key="7">
    <source>
        <dbReference type="RuleBase" id="RU369079"/>
    </source>
</evidence>
<dbReference type="PANTHER" id="PTHR33362:SF5">
    <property type="entry name" value="C4-DICARBOXYLATE TRAP TRANSPORTER LARGE PERMEASE PROTEIN DCTM"/>
    <property type="match status" value="1"/>
</dbReference>
<dbReference type="Proteomes" id="UP000826300">
    <property type="component" value="Chromosome"/>
</dbReference>
<feature type="transmembrane region" description="Helical" evidence="7">
    <location>
        <begin position="338"/>
        <end position="368"/>
    </location>
</feature>
<evidence type="ECO:0000256" key="3">
    <source>
        <dbReference type="ARBA" id="ARBA00022519"/>
    </source>
</evidence>
<dbReference type="GO" id="GO:0005886">
    <property type="term" value="C:plasma membrane"/>
    <property type="evidence" value="ECO:0007669"/>
    <property type="project" value="UniProtKB-SubCell"/>
</dbReference>
<evidence type="ECO:0000256" key="6">
    <source>
        <dbReference type="ARBA" id="ARBA00023136"/>
    </source>
</evidence>
<evidence type="ECO:0000256" key="2">
    <source>
        <dbReference type="ARBA" id="ARBA00022475"/>
    </source>
</evidence>
<feature type="transmembrane region" description="Helical" evidence="7">
    <location>
        <begin position="266"/>
        <end position="289"/>
    </location>
</feature>
<feature type="transmembrane region" description="Helical" evidence="7">
    <location>
        <begin position="192"/>
        <end position="217"/>
    </location>
</feature>
<evidence type="ECO:0000256" key="4">
    <source>
        <dbReference type="ARBA" id="ARBA00022692"/>
    </source>
</evidence>
<evidence type="ECO:0000259" key="8">
    <source>
        <dbReference type="Pfam" id="PF06808"/>
    </source>
</evidence>
<feature type="transmembrane region" description="Helical" evidence="7">
    <location>
        <begin position="75"/>
        <end position="93"/>
    </location>
</feature>
<keyword evidence="10" id="KW-1185">Reference proteome</keyword>
<comment type="function">
    <text evidence="7">Part of the tripartite ATP-independent periplasmic (TRAP) transport system.</text>
</comment>
<dbReference type="PANTHER" id="PTHR33362">
    <property type="entry name" value="SIALIC ACID TRAP TRANSPORTER PERMEASE PROTEIN SIAT-RELATED"/>
    <property type="match status" value="1"/>
</dbReference>
<dbReference type="PIRSF" id="PIRSF006066">
    <property type="entry name" value="HI0050"/>
    <property type="match status" value="1"/>
</dbReference>
<comment type="subcellular location">
    <subcellularLocation>
        <location evidence="1 7">Cell inner membrane</location>
        <topology evidence="1 7">Multi-pass membrane protein</topology>
    </subcellularLocation>
</comment>
<feature type="transmembrane region" description="Helical" evidence="7">
    <location>
        <begin position="6"/>
        <end position="36"/>
    </location>
</feature>
<gene>
    <name evidence="9" type="ORF">JO391_16655</name>
</gene>
<feature type="transmembrane region" description="Helical" evidence="7">
    <location>
        <begin position="113"/>
        <end position="142"/>
    </location>
</feature>
<comment type="subunit">
    <text evidence="7">The complex comprises the extracytoplasmic solute receptor protein and the two transmembrane proteins.</text>
</comment>
<feature type="transmembrane region" description="Helical" evidence="7">
    <location>
        <begin position="163"/>
        <end position="186"/>
    </location>
</feature>
<sequence length="452" mass="47568">MIVSLIGFAVLLALIFLGVPLGFALMLVGLVGFAYVRADMVGQALVSWGDAGLEFNARAINGALVMTGQQMYDQVTAYSMTVIPLFVLMGAFIHRSQLAQELYDAANAFVGHFRGGLAMGTVVACGGFGAVCGSSLATAATISRVAMPSMRRYRYDDSLSAGAIAAGGTLGIMIPPSVPMVIYGILAETDIAKLFIAGILPGILLILLFSIAVAVTVARHPERGPRGDRIAWPERFRLLAKVWGVVLIFVIIIGGIYGGLFTPTEAAGIGVAAAAAFAIARGKLGFAALRDSLIETGVTTGMIFVISFGAVIFANFVNLAGFTGSISNWLISLEINPIGIVIAICVIYLIMGCIFDSLSMLILTIPIFATILKPMGVDMIWFGIVAVITVEMGLITPPVGLNVFVVKATIGDISLGTAFRGVWPFVIAMMLGLLAVLFFPPIATFLPDLMSR</sequence>
<protein>
    <recommendedName>
        <fullName evidence="7">TRAP transporter large permease protein</fullName>
    </recommendedName>
</protein>
<keyword evidence="3 7" id="KW-0997">Cell inner membrane</keyword>
<accession>A0A8G0ZQ00</accession>
<evidence type="ECO:0000256" key="1">
    <source>
        <dbReference type="ARBA" id="ARBA00004429"/>
    </source>
</evidence>
<dbReference type="InterPro" id="IPR004681">
    <property type="entry name" value="TRAP_DctM"/>
</dbReference>
<dbReference type="InterPro" id="IPR010656">
    <property type="entry name" value="DctM"/>
</dbReference>
<evidence type="ECO:0000313" key="10">
    <source>
        <dbReference type="Proteomes" id="UP000826300"/>
    </source>
</evidence>
<dbReference type="NCBIfam" id="TIGR00786">
    <property type="entry name" value="dctM"/>
    <property type="match status" value="1"/>
</dbReference>
<dbReference type="GO" id="GO:0022857">
    <property type="term" value="F:transmembrane transporter activity"/>
    <property type="evidence" value="ECO:0007669"/>
    <property type="project" value="UniProtKB-UniRule"/>
</dbReference>
<organism evidence="9 10">
    <name type="scientific">Neotabrizicola shimadae</name>
    <dbReference type="NCBI Taxonomy" id="2807096"/>
    <lineage>
        <taxon>Bacteria</taxon>
        <taxon>Pseudomonadati</taxon>
        <taxon>Pseudomonadota</taxon>
        <taxon>Alphaproteobacteria</taxon>
        <taxon>Rhodobacterales</taxon>
        <taxon>Paracoccaceae</taxon>
        <taxon>Neotabrizicola</taxon>
    </lineage>
</organism>
<feature type="domain" description="TRAP C4-dicarboxylate transport system permease DctM subunit" evidence="8">
    <location>
        <begin position="8"/>
        <end position="441"/>
    </location>
</feature>
<proteinExistence type="inferred from homology"/>
<feature type="transmembrane region" description="Helical" evidence="7">
    <location>
        <begin position="380"/>
        <end position="401"/>
    </location>
</feature>